<comment type="caution">
    <text evidence="2">The sequence shown here is derived from an EMBL/GenBank/DDBJ whole genome shotgun (WGS) entry which is preliminary data.</text>
</comment>
<dbReference type="InterPro" id="IPR033469">
    <property type="entry name" value="CYTH-like_dom_sf"/>
</dbReference>
<protein>
    <submittedName>
        <fullName evidence="2">Uncharacterized protein YjbK</fullName>
    </submittedName>
</protein>
<evidence type="ECO:0000313" key="3">
    <source>
        <dbReference type="Proteomes" id="UP001223586"/>
    </source>
</evidence>
<dbReference type="InterPro" id="IPR023577">
    <property type="entry name" value="CYTH_domain"/>
</dbReference>
<dbReference type="Gene3D" id="2.40.320.10">
    <property type="entry name" value="Hypothetical Protein Pfu-838710-001"/>
    <property type="match status" value="1"/>
</dbReference>
<dbReference type="Proteomes" id="UP001223586">
    <property type="component" value="Unassembled WGS sequence"/>
</dbReference>
<dbReference type="CDD" id="cd07762">
    <property type="entry name" value="CYTH-like_Pase_1"/>
    <property type="match status" value="1"/>
</dbReference>
<organism evidence="2 3">
    <name type="scientific">Bacillus chungangensis</name>
    <dbReference type="NCBI Taxonomy" id="587633"/>
    <lineage>
        <taxon>Bacteria</taxon>
        <taxon>Bacillati</taxon>
        <taxon>Bacillota</taxon>
        <taxon>Bacilli</taxon>
        <taxon>Bacillales</taxon>
        <taxon>Bacillaceae</taxon>
        <taxon>Bacillus</taxon>
    </lineage>
</organism>
<dbReference type="SMART" id="SM01118">
    <property type="entry name" value="CYTH"/>
    <property type="match status" value="1"/>
</dbReference>
<sequence length="196" mass="22596">MLQLSEALEIEFKNIVSKEDFHAMTAFFSISEEDFHLQKNHYFDTNTFALKNSGCALRIRKKANQFELTFKQPVEAGVLETNQMISEREAAAMIKNGYLPSGEVQELLTARTPAIDCVEFLGSLTTKRAEMPYKDGTLMFDHSFYLKKEDFEIEYEVNDAQRGKEVFLDLLKQLEIPLCPAVSKPLRFWRAKQADH</sequence>
<accession>A0ABT9WMW1</accession>
<dbReference type="InterPro" id="IPR009195">
    <property type="entry name" value="Uncharacterised_YjbK"/>
</dbReference>
<name>A0ABT9WMW1_9BACI</name>
<feature type="domain" description="CYTH" evidence="1">
    <location>
        <begin position="7"/>
        <end position="195"/>
    </location>
</feature>
<dbReference type="SUPFAM" id="SSF55154">
    <property type="entry name" value="CYTH-like phosphatases"/>
    <property type="match status" value="1"/>
</dbReference>
<dbReference type="EMBL" id="JAUSTT010000002">
    <property type="protein sequence ID" value="MDQ0174628.1"/>
    <property type="molecule type" value="Genomic_DNA"/>
</dbReference>
<evidence type="ECO:0000313" key="2">
    <source>
        <dbReference type="EMBL" id="MDQ0174628.1"/>
    </source>
</evidence>
<evidence type="ECO:0000259" key="1">
    <source>
        <dbReference type="PROSITE" id="PS51707"/>
    </source>
</evidence>
<dbReference type="PIRSF" id="PIRSF012526">
    <property type="entry name" value="CYTH_UCP012526"/>
    <property type="match status" value="1"/>
</dbReference>
<dbReference type="RefSeq" id="WP_307226261.1">
    <property type="nucleotide sequence ID" value="NZ_JAUSTT010000002.1"/>
</dbReference>
<proteinExistence type="predicted"/>
<gene>
    <name evidence="2" type="ORF">J2S08_000461</name>
</gene>
<reference evidence="2 3" key="1">
    <citation type="submission" date="2023-07" db="EMBL/GenBank/DDBJ databases">
        <title>Genomic Encyclopedia of Type Strains, Phase IV (KMG-IV): sequencing the most valuable type-strain genomes for metagenomic binning, comparative biology and taxonomic classification.</title>
        <authorList>
            <person name="Goeker M."/>
        </authorList>
    </citation>
    <scope>NUCLEOTIDE SEQUENCE [LARGE SCALE GENOMIC DNA]</scope>
    <source>
        <strain evidence="2 3">DSM 23837</strain>
    </source>
</reference>
<keyword evidence="3" id="KW-1185">Reference proteome</keyword>
<dbReference type="Pfam" id="PF01928">
    <property type="entry name" value="CYTH"/>
    <property type="match status" value="1"/>
</dbReference>
<dbReference type="PROSITE" id="PS51707">
    <property type="entry name" value="CYTH"/>
    <property type="match status" value="1"/>
</dbReference>